<name>A0ABT7SN50_9GAMM</name>
<evidence type="ECO:0000313" key="2">
    <source>
        <dbReference type="EMBL" id="MDM7857618.1"/>
    </source>
</evidence>
<dbReference type="SUPFAM" id="SSF141371">
    <property type="entry name" value="PilZ domain-like"/>
    <property type="match status" value="1"/>
</dbReference>
<dbReference type="RefSeq" id="WP_289410275.1">
    <property type="nucleotide sequence ID" value="NZ_JAUCDY010000004.1"/>
</dbReference>
<protein>
    <submittedName>
        <fullName evidence="2">PilZ domain-containing protein</fullName>
    </submittedName>
</protein>
<evidence type="ECO:0000259" key="1">
    <source>
        <dbReference type="Pfam" id="PF07238"/>
    </source>
</evidence>
<proteinExistence type="predicted"/>
<dbReference type="Pfam" id="PF07238">
    <property type="entry name" value="PilZ"/>
    <property type="match status" value="1"/>
</dbReference>
<evidence type="ECO:0000313" key="3">
    <source>
        <dbReference type="Proteomes" id="UP001241056"/>
    </source>
</evidence>
<dbReference type="Proteomes" id="UP001241056">
    <property type="component" value="Unassembled WGS sequence"/>
</dbReference>
<accession>A0ABT7SN50</accession>
<dbReference type="EMBL" id="JAUCDY010000004">
    <property type="protein sequence ID" value="MDM7857618.1"/>
    <property type="molecule type" value="Genomic_DNA"/>
</dbReference>
<sequence>MHVHLRQHIRTCLNCKIKISHPSMEDIYATTEDLSDTGVFIAHPDMAKLTVGDVVFGQVQGLSDNDDAPVLMMEVVRISSKGAGLRFIQE</sequence>
<dbReference type="InterPro" id="IPR009875">
    <property type="entry name" value="PilZ_domain"/>
</dbReference>
<organism evidence="2 3">
    <name type="scientific">Thiopseudomonas acetoxidans</name>
    <dbReference type="NCBI Taxonomy" id="3041622"/>
    <lineage>
        <taxon>Bacteria</taxon>
        <taxon>Pseudomonadati</taxon>
        <taxon>Pseudomonadota</taxon>
        <taxon>Gammaproteobacteria</taxon>
        <taxon>Pseudomonadales</taxon>
        <taxon>Pseudomonadaceae</taxon>
        <taxon>Thiopseudomonas</taxon>
    </lineage>
</organism>
<reference evidence="2 3" key="1">
    <citation type="submission" date="2023-06" db="EMBL/GenBank/DDBJ databases">
        <title>Thiopseudomonas sp. CY1220 draft genome sequence.</title>
        <authorList>
            <person name="Zhao G."/>
            <person name="An M."/>
        </authorList>
    </citation>
    <scope>NUCLEOTIDE SEQUENCE [LARGE SCALE GENOMIC DNA]</scope>
    <source>
        <strain evidence="2 3">CY1220</strain>
    </source>
</reference>
<dbReference type="Gene3D" id="2.40.10.220">
    <property type="entry name" value="predicted glycosyltransferase like domains"/>
    <property type="match status" value="1"/>
</dbReference>
<feature type="domain" description="PilZ" evidence="1">
    <location>
        <begin position="5"/>
        <end position="88"/>
    </location>
</feature>
<gene>
    <name evidence="2" type="ORF">QEZ41_04920</name>
</gene>
<keyword evidence="3" id="KW-1185">Reference proteome</keyword>
<comment type="caution">
    <text evidence="2">The sequence shown here is derived from an EMBL/GenBank/DDBJ whole genome shotgun (WGS) entry which is preliminary data.</text>
</comment>